<dbReference type="SMART" id="SM00138">
    <property type="entry name" value="MeTrc"/>
    <property type="match status" value="1"/>
</dbReference>
<dbReference type="GO" id="GO:0008168">
    <property type="term" value="F:methyltransferase activity"/>
    <property type="evidence" value="ECO:0007669"/>
    <property type="project" value="UniProtKB-KW"/>
</dbReference>
<dbReference type="Pfam" id="PF01739">
    <property type="entry name" value="CheR"/>
    <property type="match status" value="1"/>
</dbReference>
<keyword evidence="3" id="KW-1185">Reference proteome</keyword>
<dbReference type="InterPro" id="IPR029063">
    <property type="entry name" value="SAM-dependent_MTases_sf"/>
</dbReference>
<evidence type="ECO:0000313" key="2">
    <source>
        <dbReference type="EMBL" id="MCW8084892.1"/>
    </source>
</evidence>
<feature type="domain" description="CheR-type methyltransferase" evidence="1">
    <location>
        <begin position="1"/>
        <end position="211"/>
    </location>
</feature>
<keyword evidence="2" id="KW-0489">Methyltransferase</keyword>
<dbReference type="InterPro" id="IPR000780">
    <property type="entry name" value="CheR_MeTrfase"/>
</dbReference>
<evidence type="ECO:0000313" key="3">
    <source>
        <dbReference type="Proteomes" id="UP001526430"/>
    </source>
</evidence>
<name>A0ABT3NRV5_9PROT</name>
<sequence>MLAGRLARAPELATRCARTPPDFDDPDWAALLDAVSVGETRLFRLPGQFTTLATLLPGLGTTARSEGRALRLLSAGCASGEEAWSLAALAMRHMPPGTTVEVLGLDMCRPALDAARAGKAGAGLGDPLALVPPDVLPLLADEGGRPRPHPALRAVTRFHRANLRDALPGRFDVVFCRNVLIYLHEKARAEVIGRLTGALRPGGVLGLGPTDQRPAGLAPLGEMLWRRNA</sequence>
<organism evidence="2 3">
    <name type="scientific">Sabulicella glaciei</name>
    <dbReference type="NCBI Taxonomy" id="2984948"/>
    <lineage>
        <taxon>Bacteria</taxon>
        <taxon>Pseudomonadati</taxon>
        <taxon>Pseudomonadota</taxon>
        <taxon>Alphaproteobacteria</taxon>
        <taxon>Acetobacterales</taxon>
        <taxon>Acetobacteraceae</taxon>
        <taxon>Sabulicella</taxon>
    </lineage>
</organism>
<dbReference type="PROSITE" id="PS50123">
    <property type="entry name" value="CHER"/>
    <property type="match status" value="1"/>
</dbReference>
<dbReference type="PANTHER" id="PTHR24422:SF10">
    <property type="entry name" value="CHEMOTAXIS PROTEIN METHYLTRANSFERASE 2"/>
    <property type="match status" value="1"/>
</dbReference>
<reference evidence="2 3" key="1">
    <citation type="submission" date="2022-10" db="EMBL/GenBank/DDBJ databases">
        <title>Roseococcus glaciei nov., sp. nov., isolated from glacier.</title>
        <authorList>
            <person name="Liu Q."/>
            <person name="Xin Y.-H."/>
        </authorList>
    </citation>
    <scope>NUCLEOTIDE SEQUENCE [LARGE SCALE GENOMIC DNA]</scope>
    <source>
        <strain evidence="2 3">MDT2-1-1</strain>
    </source>
</reference>
<dbReference type="PRINTS" id="PR00996">
    <property type="entry name" value="CHERMTFRASE"/>
</dbReference>
<evidence type="ECO:0000259" key="1">
    <source>
        <dbReference type="PROSITE" id="PS50123"/>
    </source>
</evidence>
<dbReference type="CDD" id="cd02440">
    <property type="entry name" value="AdoMet_MTases"/>
    <property type="match status" value="1"/>
</dbReference>
<dbReference type="Proteomes" id="UP001526430">
    <property type="component" value="Unassembled WGS sequence"/>
</dbReference>
<comment type="caution">
    <text evidence="2">The sequence shown here is derived from an EMBL/GenBank/DDBJ whole genome shotgun (WGS) entry which is preliminary data.</text>
</comment>
<dbReference type="EMBL" id="JAPFQI010000001">
    <property type="protein sequence ID" value="MCW8084892.1"/>
    <property type="molecule type" value="Genomic_DNA"/>
</dbReference>
<dbReference type="Gene3D" id="3.40.50.150">
    <property type="entry name" value="Vaccinia Virus protein VP39"/>
    <property type="match status" value="1"/>
</dbReference>
<dbReference type="InterPro" id="IPR022642">
    <property type="entry name" value="CheR_C"/>
</dbReference>
<dbReference type="InterPro" id="IPR050903">
    <property type="entry name" value="Bact_Chemotaxis_MeTrfase"/>
</dbReference>
<dbReference type="PANTHER" id="PTHR24422">
    <property type="entry name" value="CHEMOTAXIS PROTEIN METHYLTRANSFERASE"/>
    <property type="match status" value="1"/>
</dbReference>
<dbReference type="GO" id="GO:0032259">
    <property type="term" value="P:methylation"/>
    <property type="evidence" value="ECO:0007669"/>
    <property type="project" value="UniProtKB-KW"/>
</dbReference>
<accession>A0ABT3NRV5</accession>
<protein>
    <submittedName>
        <fullName evidence="2">Methyltransferase domain-containing protein</fullName>
    </submittedName>
</protein>
<dbReference type="SUPFAM" id="SSF53335">
    <property type="entry name" value="S-adenosyl-L-methionine-dependent methyltransferases"/>
    <property type="match status" value="1"/>
</dbReference>
<dbReference type="RefSeq" id="WP_301588661.1">
    <property type="nucleotide sequence ID" value="NZ_JAPFQI010000001.1"/>
</dbReference>
<proteinExistence type="predicted"/>
<gene>
    <name evidence="2" type="ORF">OF850_04580</name>
</gene>
<keyword evidence="2" id="KW-0808">Transferase</keyword>